<sequence length="80" mass="8806">FRTILVHDAACRESILVTQRGWMGSRPSHTSFQASRRTGACPGTLYATRSSSRIMVQVYHAQAAHSNTRGLPCVTARFLA</sequence>
<proteinExistence type="predicted"/>
<keyword evidence="2" id="KW-1185">Reference proteome</keyword>
<protein>
    <submittedName>
        <fullName evidence="1">Uncharacterized protein</fullName>
    </submittedName>
</protein>
<name>A0A2S4L1P2_9HYPO</name>
<dbReference type="Proteomes" id="UP000237481">
    <property type="component" value="Unassembled WGS sequence"/>
</dbReference>
<reference evidence="1 2" key="1">
    <citation type="submission" date="2018-01" db="EMBL/GenBank/DDBJ databases">
        <title>Harnessing the power of phylogenomics to disentangle the directionality and signatures of interkingdom host jumping in the parasitic fungal genus Tolypocladium.</title>
        <authorList>
            <person name="Quandt C.A."/>
            <person name="Patterson W."/>
            <person name="Spatafora J.W."/>
        </authorList>
    </citation>
    <scope>NUCLEOTIDE SEQUENCE [LARGE SCALE GENOMIC DNA]</scope>
    <source>
        <strain evidence="1 2">NRBC 100945</strain>
    </source>
</reference>
<comment type="caution">
    <text evidence="1">The sequence shown here is derived from an EMBL/GenBank/DDBJ whole genome shotgun (WGS) entry which is preliminary data.</text>
</comment>
<feature type="non-terminal residue" evidence="1">
    <location>
        <position position="1"/>
    </location>
</feature>
<organism evidence="1 2">
    <name type="scientific">Tolypocladium paradoxum</name>
    <dbReference type="NCBI Taxonomy" id="94208"/>
    <lineage>
        <taxon>Eukaryota</taxon>
        <taxon>Fungi</taxon>
        <taxon>Dikarya</taxon>
        <taxon>Ascomycota</taxon>
        <taxon>Pezizomycotina</taxon>
        <taxon>Sordariomycetes</taxon>
        <taxon>Hypocreomycetidae</taxon>
        <taxon>Hypocreales</taxon>
        <taxon>Ophiocordycipitaceae</taxon>
        <taxon>Tolypocladium</taxon>
    </lineage>
</organism>
<gene>
    <name evidence="1" type="ORF">TPAR_03442</name>
</gene>
<accession>A0A2S4L1P2</accession>
<evidence type="ECO:0000313" key="1">
    <source>
        <dbReference type="EMBL" id="POR36352.1"/>
    </source>
</evidence>
<dbReference type="EMBL" id="PKSG01000330">
    <property type="protein sequence ID" value="POR36352.1"/>
    <property type="molecule type" value="Genomic_DNA"/>
</dbReference>
<dbReference type="AlphaFoldDB" id="A0A2S4L1P2"/>
<evidence type="ECO:0000313" key="2">
    <source>
        <dbReference type="Proteomes" id="UP000237481"/>
    </source>
</evidence>